<dbReference type="PANTHER" id="PTHR43796:SF2">
    <property type="entry name" value="CARBOXYNORSPERMIDINE SYNTHASE"/>
    <property type="match status" value="1"/>
</dbReference>
<dbReference type="Pfam" id="PF03435">
    <property type="entry name" value="Sacchrp_dh_NADP"/>
    <property type="match status" value="1"/>
</dbReference>
<proteinExistence type="predicted"/>
<comment type="caution">
    <text evidence="2">The sequence shown here is derived from an EMBL/GenBank/DDBJ whole genome shotgun (WGS) entry which is preliminary data.</text>
</comment>
<name>A0A2N0Z2V2_9BACI</name>
<dbReference type="RefSeq" id="WP_101177067.1">
    <property type="nucleotide sequence ID" value="NZ_PISE01000019.1"/>
</dbReference>
<dbReference type="EMBL" id="PISE01000019">
    <property type="protein sequence ID" value="PKG23836.1"/>
    <property type="molecule type" value="Genomic_DNA"/>
</dbReference>
<keyword evidence="3" id="KW-1185">Reference proteome</keyword>
<evidence type="ECO:0000313" key="3">
    <source>
        <dbReference type="Proteomes" id="UP000233375"/>
    </source>
</evidence>
<dbReference type="AlphaFoldDB" id="A0A2N0Z2V2"/>
<evidence type="ECO:0000259" key="1">
    <source>
        <dbReference type="Pfam" id="PF03435"/>
    </source>
</evidence>
<dbReference type="InterPro" id="IPR036291">
    <property type="entry name" value="NAD(P)-bd_dom_sf"/>
</dbReference>
<reference evidence="2 3" key="1">
    <citation type="journal article" date="2003" name="Int. J. Syst. Evol. Microbiol.">
        <title>Bacillus nealsonii sp. nov., isolated from a spacecraft-assembly facility, whose spores are gamma-radiation resistant.</title>
        <authorList>
            <person name="Venkateswaran K."/>
            <person name="Kempf M."/>
            <person name="Chen F."/>
            <person name="Satomi M."/>
            <person name="Nicholson W."/>
            <person name="Kern R."/>
        </authorList>
    </citation>
    <scope>NUCLEOTIDE SEQUENCE [LARGE SCALE GENOMIC DNA]</scope>
    <source>
        <strain evidence="2 3">FO-92</strain>
    </source>
</reference>
<dbReference type="Gene3D" id="3.30.360.10">
    <property type="entry name" value="Dihydrodipicolinate Reductase, domain 2"/>
    <property type="match status" value="1"/>
</dbReference>
<dbReference type="OrthoDB" id="1910498at2"/>
<feature type="domain" description="Saccharopine dehydrogenase NADP binding" evidence="1">
    <location>
        <begin position="5"/>
        <end position="123"/>
    </location>
</feature>
<sequence>MKENIIVVGGYGYVGQKICKELAEQYPGKVYAAGRSLERAEQFSRSTDGTVHPLQLHIGKQIHPNILNNVKLIIMCLDQTDTEFVQMCLKKGIHYIDISASYSFLSQVEKLHKKALSSQATAVLSVGLSPGLTNLFAQHAKSLLDETDAIDISIMLGLGDQHGRAAIEWTVDNLDKKYNIMQDTVLIEVSSFTEGKKILFGQGIGRKKAYRFDFSDQHVLPQTLDVPSVSTRLCFDSAFVTRLLAFLRKLGLARLLKFRLIRETFVQLFSKIQVGKAMFAVKVDAKGKINDENMLVECFAQGKREAAITAKIAAITASKVYSTINPKGVYHIEQLFTLEDMLQTIQQSTFIETIIKKA</sequence>
<dbReference type="Proteomes" id="UP000233375">
    <property type="component" value="Unassembled WGS sequence"/>
</dbReference>
<dbReference type="InterPro" id="IPR005097">
    <property type="entry name" value="Sacchrp_dh_NADP-bd"/>
</dbReference>
<gene>
    <name evidence="2" type="ORF">CWS01_10080</name>
</gene>
<organism evidence="2 3">
    <name type="scientific">Niallia nealsonii</name>
    <dbReference type="NCBI Taxonomy" id="115979"/>
    <lineage>
        <taxon>Bacteria</taxon>
        <taxon>Bacillati</taxon>
        <taxon>Bacillota</taxon>
        <taxon>Bacilli</taxon>
        <taxon>Bacillales</taxon>
        <taxon>Bacillaceae</taxon>
        <taxon>Niallia</taxon>
    </lineage>
</organism>
<dbReference type="PANTHER" id="PTHR43796">
    <property type="entry name" value="CARBOXYNORSPERMIDINE SYNTHASE"/>
    <property type="match status" value="1"/>
</dbReference>
<protein>
    <submittedName>
        <fullName evidence="2">Saccharopine dehydrogenase</fullName>
    </submittedName>
</protein>
<dbReference type="Gene3D" id="3.40.50.720">
    <property type="entry name" value="NAD(P)-binding Rossmann-like Domain"/>
    <property type="match status" value="1"/>
</dbReference>
<evidence type="ECO:0000313" key="2">
    <source>
        <dbReference type="EMBL" id="PKG23836.1"/>
    </source>
</evidence>
<dbReference type="SUPFAM" id="SSF51735">
    <property type="entry name" value="NAD(P)-binding Rossmann-fold domains"/>
    <property type="match status" value="1"/>
</dbReference>
<accession>A0A2N0Z2V2</accession>